<dbReference type="Proteomes" id="UP000591131">
    <property type="component" value="Unassembled WGS sequence"/>
</dbReference>
<protein>
    <submittedName>
        <fullName evidence="2">Uncharacterized protein</fullName>
    </submittedName>
</protein>
<name>A0A7J6MYJ2_PERCH</name>
<proteinExistence type="predicted"/>
<gene>
    <name evidence="2" type="ORF">FOL47_005626</name>
</gene>
<organism evidence="2 3">
    <name type="scientific">Perkinsus chesapeaki</name>
    <name type="common">Clam parasite</name>
    <name type="synonym">Perkinsus andrewsi</name>
    <dbReference type="NCBI Taxonomy" id="330153"/>
    <lineage>
        <taxon>Eukaryota</taxon>
        <taxon>Sar</taxon>
        <taxon>Alveolata</taxon>
        <taxon>Perkinsozoa</taxon>
        <taxon>Perkinsea</taxon>
        <taxon>Perkinsida</taxon>
        <taxon>Perkinsidae</taxon>
        <taxon>Perkinsus</taxon>
    </lineage>
</organism>
<comment type="caution">
    <text evidence="2">The sequence shown here is derived from an EMBL/GenBank/DDBJ whole genome shotgun (WGS) entry which is preliminary data.</text>
</comment>
<dbReference type="EMBL" id="JAAPAO010000031">
    <property type="protein sequence ID" value="KAF4676675.1"/>
    <property type="molecule type" value="Genomic_DNA"/>
</dbReference>
<evidence type="ECO:0000256" key="1">
    <source>
        <dbReference type="SAM" id="MobiDB-lite"/>
    </source>
</evidence>
<feature type="region of interest" description="Disordered" evidence="1">
    <location>
        <begin position="1"/>
        <end position="25"/>
    </location>
</feature>
<evidence type="ECO:0000313" key="2">
    <source>
        <dbReference type="EMBL" id="KAF4676675.1"/>
    </source>
</evidence>
<evidence type="ECO:0000313" key="3">
    <source>
        <dbReference type="Proteomes" id="UP000591131"/>
    </source>
</evidence>
<feature type="compositionally biased region" description="Basic and acidic residues" evidence="1">
    <location>
        <begin position="1"/>
        <end position="18"/>
    </location>
</feature>
<keyword evidence="3" id="KW-1185">Reference proteome</keyword>
<dbReference type="AlphaFoldDB" id="A0A7J6MYJ2"/>
<accession>A0A7J6MYJ2</accession>
<sequence>MVSDFGDDRRSTAEEIRISDPQNPYARRDARERKELIDMVCCRAYTAFLKCHFVVLRYEHVNQLASSGWTDDDEKILPLLNEQQKRMILTALTDVRTFVIAKSEEMQKSIQVLNFSREASRVTVGGLEDQHSDDDDDDANSS</sequence>
<reference evidence="2 3" key="1">
    <citation type="submission" date="2020-04" db="EMBL/GenBank/DDBJ databases">
        <title>Perkinsus chesapeaki whole genome sequence.</title>
        <authorList>
            <person name="Bogema D.R."/>
        </authorList>
    </citation>
    <scope>NUCLEOTIDE SEQUENCE [LARGE SCALE GENOMIC DNA]</scope>
    <source>
        <strain evidence="2">ATCC PRA-425</strain>
    </source>
</reference>